<keyword evidence="4" id="KW-0479">Metal-binding</keyword>
<reference evidence="9" key="2">
    <citation type="submission" date="2025-09" db="UniProtKB">
        <authorList>
            <consortium name="Ensembl"/>
        </authorList>
    </citation>
    <scope>IDENTIFICATION</scope>
</reference>
<evidence type="ECO:0000313" key="10">
    <source>
        <dbReference type="Proteomes" id="UP000694389"/>
    </source>
</evidence>
<organism evidence="9 10">
    <name type="scientific">Dicentrarchus labrax</name>
    <name type="common">European seabass</name>
    <name type="synonym">Morone labrax</name>
    <dbReference type="NCBI Taxonomy" id="13489"/>
    <lineage>
        <taxon>Eukaryota</taxon>
        <taxon>Metazoa</taxon>
        <taxon>Chordata</taxon>
        <taxon>Craniata</taxon>
        <taxon>Vertebrata</taxon>
        <taxon>Euteleostomi</taxon>
        <taxon>Actinopterygii</taxon>
        <taxon>Neopterygii</taxon>
        <taxon>Teleostei</taxon>
        <taxon>Neoteleostei</taxon>
        <taxon>Acanthomorphata</taxon>
        <taxon>Eupercaria</taxon>
        <taxon>Moronidae</taxon>
        <taxon>Dicentrarchus</taxon>
    </lineage>
</organism>
<dbReference type="InterPro" id="IPR006585">
    <property type="entry name" value="FTP1"/>
</dbReference>
<dbReference type="InterPro" id="IPR051941">
    <property type="entry name" value="BG_Antigen-Binding_Lectin"/>
</dbReference>
<dbReference type="Proteomes" id="UP000694389">
    <property type="component" value="Unassembled WGS sequence"/>
</dbReference>
<dbReference type="SMART" id="SM00607">
    <property type="entry name" value="FTP"/>
    <property type="match status" value="1"/>
</dbReference>
<dbReference type="InterPro" id="IPR016186">
    <property type="entry name" value="C-type_lectin-like/link_sf"/>
</dbReference>
<protein>
    <recommendedName>
        <fullName evidence="8">C-type lectin domain-containing protein</fullName>
    </recommendedName>
</protein>
<dbReference type="PANTHER" id="PTHR45713">
    <property type="entry name" value="FTP DOMAIN-CONTAINING PROTEIN"/>
    <property type="match status" value="1"/>
</dbReference>
<dbReference type="Pfam" id="PF22633">
    <property type="entry name" value="F5_F8_type_C_2"/>
    <property type="match status" value="1"/>
</dbReference>
<evidence type="ECO:0000256" key="5">
    <source>
        <dbReference type="ARBA" id="ARBA00022734"/>
    </source>
</evidence>
<feature type="domain" description="C-type lectin" evidence="8">
    <location>
        <begin position="188"/>
        <end position="298"/>
    </location>
</feature>
<dbReference type="Gene3D" id="3.10.100.10">
    <property type="entry name" value="Mannose-Binding Protein A, subunit A"/>
    <property type="match status" value="1"/>
</dbReference>
<dbReference type="GO" id="GO:0046872">
    <property type="term" value="F:metal ion binding"/>
    <property type="evidence" value="ECO:0007669"/>
    <property type="project" value="UniProtKB-KW"/>
</dbReference>
<keyword evidence="5" id="KW-0430">Lectin</keyword>
<accession>A0A8C4IHT2</accession>
<comment type="subunit">
    <text evidence="3">Homotrimer.</text>
</comment>
<evidence type="ECO:0000256" key="3">
    <source>
        <dbReference type="ARBA" id="ARBA00011233"/>
    </source>
</evidence>
<dbReference type="Pfam" id="PF00059">
    <property type="entry name" value="Lectin_C"/>
    <property type="match status" value="1"/>
</dbReference>
<evidence type="ECO:0000313" key="9">
    <source>
        <dbReference type="Ensembl" id="ENSDLAP00005057101.2"/>
    </source>
</evidence>
<keyword evidence="7" id="KW-1015">Disulfide bond</keyword>
<dbReference type="RefSeq" id="XP_051245697.1">
    <property type="nucleotide sequence ID" value="XM_051389737.1"/>
</dbReference>
<dbReference type="PROSITE" id="PS50041">
    <property type="entry name" value="C_TYPE_LECTIN_2"/>
    <property type="match status" value="1"/>
</dbReference>
<dbReference type="GeneTree" id="ENSGT00940000171417"/>
<name>A0A8C4IHT2_DICLA</name>
<evidence type="ECO:0000256" key="2">
    <source>
        <dbReference type="ARBA" id="ARBA00010147"/>
    </source>
</evidence>
<dbReference type="Ensembl" id="ENSDLAT00005060571.2">
    <property type="protein sequence ID" value="ENSDLAP00005057101.2"/>
    <property type="gene ID" value="ENSDLAG00005024228.2"/>
</dbReference>
<reference evidence="9" key="1">
    <citation type="submission" date="2025-08" db="UniProtKB">
        <authorList>
            <consortium name="Ensembl"/>
        </authorList>
    </citation>
    <scope>IDENTIFICATION</scope>
</reference>
<dbReference type="InterPro" id="IPR008979">
    <property type="entry name" value="Galactose-bd-like_sf"/>
</dbReference>
<dbReference type="SUPFAM" id="SSF56436">
    <property type="entry name" value="C-type lectin-like"/>
    <property type="match status" value="1"/>
</dbReference>
<dbReference type="AlphaFoldDB" id="A0A8C4IHT2"/>
<comment type="similarity">
    <text evidence="2">Belongs to the fucolectin family.</text>
</comment>
<dbReference type="PANTHER" id="PTHR45713:SF6">
    <property type="entry name" value="F5_8 TYPE C DOMAIN-CONTAINING PROTEIN"/>
    <property type="match status" value="1"/>
</dbReference>
<evidence type="ECO:0000256" key="6">
    <source>
        <dbReference type="ARBA" id="ARBA00022837"/>
    </source>
</evidence>
<evidence type="ECO:0000256" key="7">
    <source>
        <dbReference type="ARBA" id="ARBA00023157"/>
    </source>
</evidence>
<evidence type="ECO:0000259" key="8">
    <source>
        <dbReference type="PROSITE" id="PS50041"/>
    </source>
</evidence>
<keyword evidence="10" id="KW-1185">Reference proteome</keyword>
<dbReference type="GO" id="GO:0042806">
    <property type="term" value="F:fucose binding"/>
    <property type="evidence" value="ECO:0007669"/>
    <property type="project" value="UniProtKB-ARBA"/>
</dbReference>
<evidence type="ECO:0000256" key="1">
    <source>
        <dbReference type="ARBA" id="ARBA00002219"/>
    </source>
</evidence>
<keyword evidence="6" id="KW-0106">Calcium</keyword>
<evidence type="ECO:0000256" key="4">
    <source>
        <dbReference type="ARBA" id="ARBA00022723"/>
    </source>
</evidence>
<dbReference type="SMART" id="SM00034">
    <property type="entry name" value="CLECT"/>
    <property type="match status" value="1"/>
</dbReference>
<dbReference type="InterPro" id="IPR001304">
    <property type="entry name" value="C-type_lectin-like"/>
</dbReference>
<comment type="function">
    <text evidence="1">Acts as a defensive agent. Recognizes blood group fucosylated oligosaccharides including A, B, H and Lewis B-type antigens. Does not recognize Lewis A antigen and has low affinity for monovalent haptens.</text>
</comment>
<dbReference type="InterPro" id="IPR016187">
    <property type="entry name" value="CTDL_fold"/>
</dbReference>
<dbReference type="GO" id="GO:0010185">
    <property type="term" value="P:regulation of cellular defense response"/>
    <property type="evidence" value="ECO:0007669"/>
    <property type="project" value="UniProtKB-ARBA"/>
</dbReference>
<dbReference type="GO" id="GO:0001868">
    <property type="term" value="P:regulation of complement activation, lectin pathway"/>
    <property type="evidence" value="ECO:0007669"/>
    <property type="project" value="UniProtKB-ARBA"/>
</dbReference>
<dbReference type="CDD" id="cd00037">
    <property type="entry name" value="CLECT"/>
    <property type="match status" value="1"/>
</dbReference>
<dbReference type="GeneID" id="127357476"/>
<proteinExistence type="inferred from homology"/>
<dbReference type="SUPFAM" id="SSF49785">
    <property type="entry name" value="Galactose-binding domain-like"/>
    <property type="match status" value="1"/>
</dbReference>
<gene>
    <name evidence="9" type="primary">LOC127357476</name>
</gene>
<dbReference type="Gene3D" id="2.60.120.260">
    <property type="entry name" value="Galactose-binding domain-like"/>
    <property type="match status" value="1"/>
</dbReference>
<sequence length="306" mass="35985">MKNIVEKEKGQQVKMLWSLLLIPLIGLQRNANGHVSDCRPECTKGKKDMEELNGTTSQSSNYTAENTPYVSERAIDGNKDICAHTLCLEFSWWRIDLEGVYTISCISIYNKDDRTIEKARIYIGNSRESNGTANKINETITNFETTTWNHFHFDQSASGRYITVFSPEHKFLILCEVKIYGKKKESPFKLIKENKTWEEALYHCRDNEMDLASILDDEDQAWAELQARDADTDHVWLGLHYTCILQFWFWVDDNRLDFSRLDQESKEEECDTSVVMEKKEEHLWFRKSDYNEFNFICRVRKEKPRG</sequence>